<comment type="similarity">
    <text evidence="11 13">Belongs to the RecU family.</text>
</comment>
<evidence type="ECO:0000313" key="17">
    <source>
        <dbReference type="Proteomes" id="UP000436284"/>
    </source>
</evidence>
<feature type="site" description="Transition state stabilizer" evidence="13">
    <location>
        <position position="105"/>
    </location>
</feature>
<dbReference type="GO" id="GO:0006310">
    <property type="term" value="P:DNA recombination"/>
    <property type="evidence" value="ECO:0007669"/>
    <property type="project" value="UniProtKB-UniRule"/>
</dbReference>
<keyword evidence="6 13" id="KW-0227">DNA damage</keyword>
<dbReference type="OrthoDB" id="9783592at2"/>
<dbReference type="CDD" id="cd22354">
    <property type="entry name" value="RecU-like"/>
    <property type="match status" value="1"/>
</dbReference>
<evidence type="ECO:0000256" key="1">
    <source>
        <dbReference type="ARBA" id="ARBA00004496"/>
    </source>
</evidence>
<dbReference type="InterPro" id="IPR011856">
    <property type="entry name" value="tRNA_endonuc-like_dom_sf"/>
</dbReference>
<feature type="binding site" evidence="13">
    <location>
        <position position="88"/>
    </location>
    <ligand>
        <name>Mg(2+)</name>
        <dbReference type="ChEBI" id="CHEBI:18420"/>
    </ligand>
</feature>
<keyword evidence="3 13" id="KW-0540">Nuclease</keyword>
<dbReference type="SUPFAM" id="SSF52980">
    <property type="entry name" value="Restriction endonuclease-like"/>
    <property type="match status" value="1"/>
</dbReference>
<keyword evidence="5 13" id="KW-0255">Endonuclease</keyword>
<evidence type="ECO:0000256" key="2">
    <source>
        <dbReference type="ARBA" id="ARBA00022490"/>
    </source>
</evidence>
<dbReference type="PIRSF" id="PIRSF037785">
    <property type="entry name" value="RecU"/>
    <property type="match status" value="1"/>
</dbReference>
<gene>
    <name evidence="13 16" type="primary">recU</name>
    <name evidence="16" type="ORF">GQ671_03130</name>
</gene>
<feature type="binding site" evidence="13">
    <location>
        <position position="122"/>
    </location>
    <ligand>
        <name>Mg(2+)</name>
        <dbReference type="ChEBI" id="CHEBI:18420"/>
    </ligand>
</feature>
<dbReference type="EMBL" id="WUUK01000001">
    <property type="protein sequence ID" value="MXQ50298.1"/>
    <property type="molecule type" value="Genomic_DNA"/>
</dbReference>
<organism evidence="16 17">
    <name type="scientific">Salinicoccus hispanicus</name>
    <dbReference type="NCBI Taxonomy" id="157225"/>
    <lineage>
        <taxon>Bacteria</taxon>
        <taxon>Bacillati</taxon>
        <taxon>Bacillota</taxon>
        <taxon>Bacilli</taxon>
        <taxon>Bacillales</taxon>
        <taxon>Staphylococcaceae</taxon>
        <taxon>Salinicoccus</taxon>
    </lineage>
</organism>
<keyword evidence="10 13" id="KW-0234">DNA repair</keyword>
<accession>A0A6N8TWJ3</accession>
<evidence type="ECO:0000256" key="3">
    <source>
        <dbReference type="ARBA" id="ARBA00022722"/>
    </source>
</evidence>
<comment type="catalytic activity">
    <reaction evidence="13">
        <text>Endonucleolytic cleavage at a junction such as a reciprocal single-stranded crossover between two homologous DNA duplexes (Holliday junction).</text>
        <dbReference type="EC" id="3.1.21.10"/>
    </reaction>
</comment>
<evidence type="ECO:0000256" key="12">
    <source>
        <dbReference type="ARBA" id="ARBA00029523"/>
    </source>
</evidence>
<dbReference type="RefSeq" id="WP_160652560.1">
    <property type="nucleotide sequence ID" value="NZ_JBHRWU010000001.1"/>
</dbReference>
<keyword evidence="9 13" id="KW-0233">DNA recombination</keyword>
<comment type="subcellular location">
    <subcellularLocation>
        <location evidence="1 13">Cytoplasm</location>
    </subcellularLocation>
</comment>
<feature type="region of interest" description="Disordered" evidence="15">
    <location>
        <begin position="1"/>
        <end position="26"/>
    </location>
</feature>
<dbReference type="Pfam" id="PF03838">
    <property type="entry name" value="RecU"/>
    <property type="match status" value="1"/>
</dbReference>
<dbReference type="GO" id="GO:0005737">
    <property type="term" value="C:cytoplasm"/>
    <property type="evidence" value="ECO:0007669"/>
    <property type="project" value="UniProtKB-SubCell"/>
</dbReference>
<keyword evidence="4 13" id="KW-0479">Metal-binding</keyword>
<evidence type="ECO:0000256" key="7">
    <source>
        <dbReference type="ARBA" id="ARBA00022801"/>
    </source>
</evidence>
<dbReference type="HAMAP" id="MF_00130">
    <property type="entry name" value="RecU"/>
    <property type="match status" value="1"/>
</dbReference>
<sequence>MKYPKGIKPRPKSSESPARGSRSFDGRIKYGQRGMTLEKDLDQTNQYYLESGRAVIHKKPTPVQIVNVDYPSRNKAKIDEAYFKVPSTSDYNGVYRGRYIDFEAKETRNDQRFPFINIHAHQVNHMKQCYEQGGMVFIIIRFSLYDESYLMPIEHFLPFWETFQDGGRKSIRYQDIKDSALLLKQGMNPRISYLDAVDEFYFENGE</sequence>
<dbReference type="NCBIfam" id="NF002584">
    <property type="entry name" value="PRK02234.1-5"/>
    <property type="match status" value="1"/>
</dbReference>
<keyword evidence="17" id="KW-1185">Reference proteome</keyword>
<evidence type="ECO:0000256" key="6">
    <source>
        <dbReference type="ARBA" id="ARBA00022763"/>
    </source>
</evidence>
<comment type="function">
    <text evidence="13">Endonuclease that resolves Holliday junction intermediates in genetic recombination. Cleaves mobile four-strand junctions by introducing symmetrical nicks in paired strands. Promotes annealing of linear ssDNA with homologous dsDNA. Required for DNA repair, homologous recombination and chromosome segregation.</text>
</comment>
<evidence type="ECO:0000256" key="5">
    <source>
        <dbReference type="ARBA" id="ARBA00022759"/>
    </source>
</evidence>
<evidence type="ECO:0000256" key="8">
    <source>
        <dbReference type="ARBA" id="ARBA00022842"/>
    </source>
</evidence>
<keyword evidence="8 13" id="KW-0460">Magnesium</keyword>
<dbReference type="GO" id="GO:0000287">
    <property type="term" value="F:magnesium ion binding"/>
    <property type="evidence" value="ECO:0007669"/>
    <property type="project" value="UniProtKB-UniRule"/>
</dbReference>
<keyword evidence="7 13" id="KW-0378">Hydrolase</keyword>
<reference evidence="16 17" key="1">
    <citation type="submission" date="2019-12" db="EMBL/GenBank/DDBJ databases">
        <title>Salinicoccus cyprini sp. nov., isolated from gastro-intestinal tract of mirror carp, Cyprinus carpio var. specularis, collected from Gobind Sagar Reservoir, Himachal Pradesh, India.</title>
        <authorList>
            <person name="Talwar C."/>
            <person name="Singh A.K."/>
            <person name="Lal R."/>
            <person name="Negi R.K."/>
        </authorList>
    </citation>
    <scope>NUCLEOTIDE SEQUENCE [LARGE SCALE GENOMIC DNA]</scope>
    <source>
        <strain evidence="16 17">J-82</strain>
    </source>
</reference>
<evidence type="ECO:0000256" key="14">
    <source>
        <dbReference type="NCBIfam" id="TIGR00648"/>
    </source>
</evidence>
<evidence type="ECO:0000256" key="9">
    <source>
        <dbReference type="ARBA" id="ARBA00023172"/>
    </source>
</evidence>
<dbReference type="AlphaFoldDB" id="A0A6N8TWJ3"/>
<protein>
    <recommendedName>
        <fullName evidence="12 13">Holliday junction resolvase RecU</fullName>
        <ecNumber evidence="13 14">3.1.21.10</ecNumber>
    </recommendedName>
    <alternativeName>
        <fullName evidence="13">Recombination protein U homolog</fullName>
    </alternativeName>
</protein>
<feature type="binding site" evidence="13">
    <location>
        <position position="103"/>
    </location>
    <ligand>
        <name>Mg(2+)</name>
        <dbReference type="ChEBI" id="CHEBI:18420"/>
    </ligand>
</feature>
<evidence type="ECO:0000313" key="16">
    <source>
        <dbReference type="EMBL" id="MXQ50298.1"/>
    </source>
</evidence>
<comment type="cofactor">
    <cofactor evidence="13">
        <name>Mg(2+)</name>
        <dbReference type="ChEBI" id="CHEBI:18420"/>
    </cofactor>
    <text evidence="13">Binds 1 Mg(2+) ion per subunit.</text>
</comment>
<name>A0A6N8TWJ3_9STAP</name>
<evidence type="ECO:0000256" key="10">
    <source>
        <dbReference type="ARBA" id="ARBA00023204"/>
    </source>
</evidence>
<evidence type="ECO:0000256" key="13">
    <source>
        <dbReference type="HAMAP-Rule" id="MF_00130"/>
    </source>
</evidence>
<evidence type="ECO:0000256" key="11">
    <source>
        <dbReference type="ARBA" id="ARBA00023447"/>
    </source>
</evidence>
<dbReference type="InterPro" id="IPR011335">
    <property type="entry name" value="Restrct_endonuc-II-like"/>
</dbReference>
<dbReference type="Gene3D" id="3.40.1350.10">
    <property type="match status" value="1"/>
</dbReference>
<dbReference type="EC" id="3.1.21.10" evidence="13 14"/>
<comment type="caution">
    <text evidence="16">The sequence shown here is derived from an EMBL/GenBank/DDBJ whole genome shotgun (WGS) entry which is preliminary data.</text>
</comment>
<dbReference type="NCBIfam" id="TIGR00648">
    <property type="entry name" value="recU"/>
    <property type="match status" value="1"/>
</dbReference>
<keyword evidence="2 13" id="KW-0963">Cytoplasm</keyword>
<dbReference type="GO" id="GO:0008821">
    <property type="term" value="F:crossover junction DNA endonuclease activity"/>
    <property type="evidence" value="ECO:0007669"/>
    <property type="project" value="UniProtKB-EC"/>
</dbReference>
<dbReference type="InterPro" id="IPR004612">
    <property type="entry name" value="Resolv_RecU"/>
</dbReference>
<feature type="binding site" evidence="13">
    <location>
        <position position="90"/>
    </location>
    <ligand>
        <name>Mg(2+)</name>
        <dbReference type="ChEBI" id="CHEBI:18420"/>
    </ligand>
</feature>
<evidence type="ECO:0000256" key="15">
    <source>
        <dbReference type="SAM" id="MobiDB-lite"/>
    </source>
</evidence>
<dbReference type="GO" id="GO:0006281">
    <property type="term" value="P:DNA repair"/>
    <property type="evidence" value="ECO:0007669"/>
    <property type="project" value="UniProtKB-UniRule"/>
</dbReference>
<feature type="compositionally biased region" description="Basic residues" evidence="15">
    <location>
        <begin position="1"/>
        <end position="11"/>
    </location>
</feature>
<proteinExistence type="inferred from homology"/>
<dbReference type="GO" id="GO:0003676">
    <property type="term" value="F:nucleic acid binding"/>
    <property type="evidence" value="ECO:0007669"/>
    <property type="project" value="InterPro"/>
</dbReference>
<evidence type="ECO:0000256" key="4">
    <source>
        <dbReference type="ARBA" id="ARBA00022723"/>
    </source>
</evidence>
<dbReference type="Proteomes" id="UP000436284">
    <property type="component" value="Unassembled WGS sequence"/>
</dbReference>
<dbReference type="GO" id="GO:0007059">
    <property type="term" value="P:chromosome segregation"/>
    <property type="evidence" value="ECO:0007669"/>
    <property type="project" value="UniProtKB-UniRule"/>
</dbReference>